<evidence type="ECO:0000313" key="1">
    <source>
        <dbReference type="EMBL" id="GAA0623990.1"/>
    </source>
</evidence>
<evidence type="ECO:0000313" key="2">
    <source>
        <dbReference type="Proteomes" id="UP001501352"/>
    </source>
</evidence>
<gene>
    <name evidence="1" type="ORF">GCM10009422_20320</name>
</gene>
<name>A0ABN1GYV8_9CAUL</name>
<dbReference type="Pfam" id="PF11185">
    <property type="entry name" value="DUF2971"/>
    <property type="match status" value="1"/>
</dbReference>
<reference evidence="1 2" key="1">
    <citation type="journal article" date="2019" name="Int. J. Syst. Evol. Microbiol.">
        <title>The Global Catalogue of Microorganisms (GCM) 10K type strain sequencing project: providing services to taxonomists for standard genome sequencing and annotation.</title>
        <authorList>
            <consortium name="The Broad Institute Genomics Platform"/>
            <consortium name="The Broad Institute Genome Sequencing Center for Infectious Disease"/>
            <person name="Wu L."/>
            <person name="Ma J."/>
        </authorList>
    </citation>
    <scope>NUCLEOTIDE SEQUENCE [LARGE SCALE GENOMIC DNA]</scope>
    <source>
        <strain evidence="1 2">JCM 12928</strain>
    </source>
</reference>
<dbReference type="Proteomes" id="UP001501352">
    <property type="component" value="Unassembled WGS sequence"/>
</dbReference>
<dbReference type="RefSeq" id="WP_343793362.1">
    <property type="nucleotide sequence ID" value="NZ_BAAAGA010000005.1"/>
</dbReference>
<dbReference type="InterPro" id="IPR021352">
    <property type="entry name" value="DUF2971"/>
</dbReference>
<organism evidence="1 2">
    <name type="scientific">Brevundimonas kwangchunensis</name>
    <dbReference type="NCBI Taxonomy" id="322163"/>
    <lineage>
        <taxon>Bacteria</taxon>
        <taxon>Pseudomonadati</taxon>
        <taxon>Pseudomonadota</taxon>
        <taxon>Alphaproteobacteria</taxon>
        <taxon>Caulobacterales</taxon>
        <taxon>Caulobacteraceae</taxon>
        <taxon>Brevundimonas</taxon>
    </lineage>
</organism>
<proteinExistence type="predicted"/>
<accession>A0ABN1GYV8</accession>
<keyword evidence="2" id="KW-1185">Reference proteome</keyword>
<dbReference type="EMBL" id="BAAAGA010000005">
    <property type="protein sequence ID" value="GAA0623990.1"/>
    <property type="molecule type" value="Genomic_DNA"/>
</dbReference>
<protein>
    <recommendedName>
        <fullName evidence="3">DUF2971 domain-containing protein</fullName>
    </recommendedName>
</protein>
<evidence type="ECO:0008006" key="3">
    <source>
        <dbReference type="Google" id="ProtNLM"/>
    </source>
</evidence>
<comment type="caution">
    <text evidence="1">The sequence shown here is derived from an EMBL/GenBank/DDBJ whole genome shotgun (WGS) entry which is preliminary data.</text>
</comment>
<sequence length="269" mass="30194">MTDPYLPDGPPPLLYKFLGVGSDLSPPWTERLNALLEGKCFHPGAAAFNDPFDCWPYGALPDSKAGFEATQAPFIATLAENERRDIPANYAIPWMTKKFASKSIEDIHDGVQRGLRMAADATGVFCLAACIESTLMWSHYASSHAGVALRFDFRRQRRGGLNPLWKVRYEKERPVLDTLQMGKLGDVVPRALATKSDTWAYEQEWRSMKSEGAGQVFRFDPEVITGVIFGANCRPEDEAWVRDRVRLRGLSLERMRPDPKSFALIRSPA</sequence>